<dbReference type="EMBL" id="JAAMPC010000003">
    <property type="protein sequence ID" value="KAG2323054.1"/>
    <property type="molecule type" value="Genomic_DNA"/>
</dbReference>
<accession>A0A8X7W3C6</accession>
<proteinExistence type="predicted"/>
<dbReference type="AlphaFoldDB" id="A0A8X7W3C6"/>
<reference evidence="2 3" key="1">
    <citation type="submission" date="2020-02" db="EMBL/GenBank/DDBJ databases">
        <authorList>
            <person name="Ma Q."/>
            <person name="Huang Y."/>
            <person name="Song X."/>
            <person name="Pei D."/>
        </authorList>
    </citation>
    <scope>NUCLEOTIDE SEQUENCE [LARGE SCALE GENOMIC DNA]</scope>
    <source>
        <strain evidence="2">Sxm20200214</strain>
        <tissue evidence="2">Leaf</tissue>
    </source>
</reference>
<keyword evidence="3" id="KW-1185">Reference proteome</keyword>
<feature type="region of interest" description="Disordered" evidence="1">
    <location>
        <begin position="1"/>
        <end position="49"/>
    </location>
</feature>
<feature type="compositionally biased region" description="Acidic residues" evidence="1">
    <location>
        <begin position="19"/>
        <end position="28"/>
    </location>
</feature>
<evidence type="ECO:0000313" key="2">
    <source>
        <dbReference type="EMBL" id="KAG2323054.1"/>
    </source>
</evidence>
<dbReference type="Proteomes" id="UP000886595">
    <property type="component" value="Unassembled WGS sequence"/>
</dbReference>
<organism evidence="2 3">
    <name type="scientific">Brassica carinata</name>
    <name type="common">Ethiopian mustard</name>
    <name type="synonym">Abyssinian cabbage</name>
    <dbReference type="NCBI Taxonomy" id="52824"/>
    <lineage>
        <taxon>Eukaryota</taxon>
        <taxon>Viridiplantae</taxon>
        <taxon>Streptophyta</taxon>
        <taxon>Embryophyta</taxon>
        <taxon>Tracheophyta</taxon>
        <taxon>Spermatophyta</taxon>
        <taxon>Magnoliopsida</taxon>
        <taxon>eudicotyledons</taxon>
        <taxon>Gunneridae</taxon>
        <taxon>Pentapetalae</taxon>
        <taxon>rosids</taxon>
        <taxon>malvids</taxon>
        <taxon>Brassicales</taxon>
        <taxon>Brassicaceae</taxon>
        <taxon>Brassiceae</taxon>
        <taxon>Brassica</taxon>
    </lineage>
</organism>
<dbReference type="OrthoDB" id="1110418at2759"/>
<evidence type="ECO:0000313" key="3">
    <source>
        <dbReference type="Proteomes" id="UP000886595"/>
    </source>
</evidence>
<feature type="compositionally biased region" description="Basic and acidic residues" evidence="1">
    <location>
        <begin position="35"/>
        <end position="48"/>
    </location>
</feature>
<protein>
    <submittedName>
        <fullName evidence="2">Uncharacterized protein</fullName>
    </submittedName>
</protein>
<sequence>MEEADTKDIDSEAAKSLDDADVVADEETSSVKVPGKGERKVNDEGAETRKKRLSMQMANMERMFTERMWKMENGVSQLRDAIRLSGEGAETTGKKIAVETNDFDFGLSTQDVGDLSQATFVDSFDLSQVKVENPRKSRPFYMCTRHLVNETKNAATATAPDAALVFLCEEDWEKVRKWSTYSTPLSCGNTILDYDIANRLMDPSEWLHNWEIDTAMFLFRERTTLKRWKPHRVTFMTTVFRNMIKRE</sequence>
<feature type="compositionally biased region" description="Basic and acidic residues" evidence="1">
    <location>
        <begin position="1"/>
        <end position="18"/>
    </location>
</feature>
<evidence type="ECO:0000256" key="1">
    <source>
        <dbReference type="SAM" id="MobiDB-lite"/>
    </source>
</evidence>
<gene>
    <name evidence="2" type="ORF">Bca52824_016267</name>
</gene>
<comment type="caution">
    <text evidence="2">The sequence shown here is derived from an EMBL/GenBank/DDBJ whole genome shotgun (WGS) entry which is preliminary data.</text>
</comment>
<name>A0A8X7W3C6_BRACI</name>